<evidence type="ECO:0000256" key="1">
    <source>
        <dbReference type="SAM" id="MobiDB-lite"/>
    </source>
</evidence>
<feature type="region of interest" description="Disordered" evidence="1">
    <location>
        <begin position="300"/>
        <end position="327"/>
    </location>
</feature>
<feature type="non-terminal residue" evidence="3">
    <location>
        <position position="393"/>
    </location>
</feature>
<dbReference type="AlphaFoldDB" id="A0A0M0JLJ9"/>
<evidence type="ECO:0000313" key="4">
    <source>
        <dbReference type="Proteomes" id="UP000037460"/>
    </source>
</evidence>
<evidence type="ECO:0000313" key="3">
    <source>
        <dbReference type="EMBL" id="KOO27365.1"/>
    </source>
</evidence>
<comment type="caution">
    <text evidence="3">The sequence shown here is derived from an EMBL/GenBank/DDBJ whole genome shotgun (WGS) entry which is preliminary data.</text>
</comment>
<feature type="region of interest" description="Disordered" evidence="1">
    <location>
        <begin position="355"/>
        <end position="393"/>
    </location>
</feature>
<organism evidence="3 4">
    <name type="scientific">Chrysochromulina tobinii</name>
    <dbReference type="NCBI Taxonomy" id="1460289"/>
    <lineage>
        <taxon>Eukaryota</taxon>
        <taxon>Haptista</taxon>
        <taxon>Haptophyta</taxon>
        <taxon>Prymnesiophyceae</taxon>
        <taxon>Prymnesiales</taxon>
        <taxon>Chrysochromulinaceae</taxon>
        <taxon>Chrysochromulina</taxon>
    </lineage>
</organism>
<keyword evidence="2" id="KW-0812">Transmembrane</keyword>
<keyword evidence="4" id="KW-1185">Reference proteome</keyword>
<feature type="transmembrane region" description="Helical" evidence="2">
    <location>
        <begin position="128"/>
        <end position="151"/>
    </location>
</feature>
<gene>
    <name evidence="3" type="ORF">Ctob_012787</name>
</gene>
<protein>
    <submittedName>
        <fullName evidence="3">Uncharacterized protein</fullName>
    </submittedName>
</protein>
<sequence length="393" mass="43169">MELPRPRPRPLDRSSLRMEALDALNNLEELGQAAEEDLRHRKHQQERLRAERLERLGGLERPSEVMRNLGESLRHQFAGIKTSLRAGLTLFLVVSILLGLLQLAWHWINASVLSNISRALEIDAEMRAYWLVAPPMAWYVTMIVCFSLLLCQVRNLPEDALIKLLRQLLGLERRAGYGVDSGDLLADFQEIATSLQDGLDSYDRMQFQMETTVATLGKFASVGRRLAENITANRQAELNDAEQREQLVASVAEVMFELINQMRTEEPSPIGPVGDLFPPGSQESKKVAMVREVTRLVRELKQWSEGEPEAPTTAPGPAGGRRGGHLHAQAAPTTALGPASGGVGTGVVVGTGGRYLASGHADRPPAHGAHHGDHAHHKRSASTPAGIELTQLY</sequence>
<evidence type="ECO:0000256" key="2">
    <source>
        <dbReference type="SAM" id="Phobius"/>
    </source>
</evidence>
<name>A0A0M0JLJ9_9EUKA</name>
<dbReference type="EMBL" id="JWZX01002725">
    <property type="protein sequence ID" value="KOO27365.1"/>
    <property type="molecule type" value="Genomic_DNA"/>
</dbReference>
<accession>A0A0M0JLJ9</accession>
<proteinExistence type="predicted"/>
<dbReference type="Proteomes" id="UP000037460">
    <property type="component" value="Unassembled WGS sequence"/>
</dbReference>
<reference evidence="4" key="1">
    <citation type="journal article" date="2015" name="PLoS Genet.">
        <title>Genome Sequence and Transcriptome Analyses of Chrysochromulina tobin: Metabolic Tools for Enhanced Algal Fitness in the Prominent Order Prymnesiales (Haptophyceae).</title>
        <authorList>
            <person name="Hovde B.T."/>
            <person name="Deodato C.R."/>
            <person name="Hunsperger H.M."/>
            <person name="Ryken S.A."/>
            <person name="Yost W."/>
            <person name="Jha R.K."/>
            <person name="Patterson J."/>
            <person name="Monnat R.J. Jr."/>
            <person name="Barlow S.B."/>
            <person name="Starkenburg S.R."/>
            <person name="Cattolico R.A."/>
        </authorList>
    </citation>
    <scope>NUCLEOTIDE SEQUENCE</scope>
    <source>
        <strain evidence="4">CCMP291</strain>
    </source>
</reference>
<feature type="transmembrane region" description="Helical" evidence="2">
    <location>
        <begin position="84"/>
        <end position="108"/>
    </location>
</feature>
<keyword evidence="2" id="KW-0472">Membrane</keyword>
<keyword evidence="2" id="KW-1133">Transmembrane helix</keyword>